<dbReference type="Proteomes" id="UP001066276">
    <property type="component" value="Chromosome 7"/>
</dbReference>
<dbReference type="PANTHER" id="PTHR46599">
    <property type="entry name" value="PIGGYBAC TRANSPOSABLE ELEMENT-DERIVED PROTEIN 4"/>
    <property type="match status" value="1"/>
</dbReference>
<organism evidence="3 4">
    <name type="scientific">Pleurodeles waltl</name>
    <name type="common">Iberian ribbed newt</name>
    <dbReference type="NCBI Taxonomy" id="8319"/>
    <lineage>
        <taxon>Eukaryota</taxon>
        <taxon>Metazoa</taxon>
        <taxon>Chordata</taxon>
        <taxon>Craniata</taxon>
        <taxon>Vertebrata</taxon>
        <taxon>Euteleostomi</taxon>
        <taxon>Amphibia</taxon>
        <taxon>Batrachia</taxon>
        <taxon>Caudata</taxon>
        <taxon>Salamandroidea</taxon>
        <taxon>Salamandridae</taxon>
        <taxon>Pleurodelinae</taxon>
        <taxon>Pleurodeles</taxon>
    </lineage>
</organism>
<dbReference type="EMBL" id="JANPWB010000011">
    <property type="protein sequence ID" value="KAJ1128949.1"/>
    <property type="molecule type" value="Genomic_DNA"/>
</dbReference>
<evidence type="ECO:0000313" key="4">
    <source>
        <dbReference type="Proteomes" id="UP001066276"/>
    </source>
</evidence>
<evidence type="ECO:0000259" key="2">
    <source>
        <dbReference type="Pfam" id="PF13843"/>
    </source>
</evidence>
<gene>
    <name evidence="3" type="ORF">NDU88_007321</name>
</gene>
<evidence type="ECO:0000313" key="3">
    <source>
        <dbReference type="EMBL" id="KAJ1128949.1"/>
    </source>
</evidence>
<dbReference type="Pfam" id="PF13843">
    <property type="entry name" value="DDE_Tnp_1_7"/>
    <property type="match status" value="1"/>
</dbReference>
<accession>A0AAV7PP03</accession>
<proteinExistence type="predicted"/>
<sequence length="275" mass="30751">MGSEGGGATGRGSGKRRRETGGDAGRRDPETGPDWAKEGEDSEKGGNRTQTVRVAVGDFVKLRFLERIMASPRVTAQQVVGMLFESSSDHDYETDSASEAEEEVRDSGSEFPVQEESSDEEATLSADEDEGPVLEEDTDVPIVQQPGTERFPIGRPDTWVAPNMNQPQLHAFICLPGFRVNTESFLPVNFFELFMDNVFLEEIVEQTNLYADQFVRDNAARLRPQSRATQWIPTNLDEMKKFLGLTFLMGLIRKPSLASYWSTSPLMARLYFLQP</sequence>
<feature type="region of interest" description="Disordered" evidence="1">
    <location>
        <begin position="87"/>
        <end position="140"/>
    </location>
</feature>
<comment type="caution">
    <text evidence="3">The sequence shown here is derived from an EMBL/GenBank/DDBJ whole genome shotgun (WGS) entry which is preliminary data.</text>
</comment>
<keyword evidence="4" id="KW-1185">Reference proteome</keyword>
<feature type="compositionally biased region" description="Basic and acidic residues" evidence="1">
    <location>
        <begin position="19"/>
        <end position="46"/>
    </location>
</feature>
<reference evidence="3" key="1">
    <citation type="journal article" date="2022" name="bioRxiv">
        <title>Sequencing and chromosome-scale assembly of the giantPleurodeles waltlgenome.</title>
        <authorList>
            <person name="Brown T."/>
            <person name="Elewa A."/>
            <person name="Iarovenko S."/>
            <person name="Subramanian E."/>
            <person name="Araus A.J."/>
            <person name="Petzold A."/>
            <person name="Susuki M."/>
            <person name="Suzuki K.-i.T."/>
            <person name="Hayashi T."/>
            <person name="Toyoda A."/>
            <person name="Oliveira C."/>
            <person name="Osipova E."/>
            <person name="Leigh N.D."/>
            <person name="Simon A."/>
            <person name="Yun M.H."/>
        </authorList>
    </citation>
    <scope>NUCLEOTIDE SEQUENCE</scope>
    <source>
        <strain evidence="3">20211129_DDA</strain>
        <tissue evidence="3">Liver</tissue>
    </source>
</reference>
<feature type="compositionally biased region" description="Acidic residues" evidence="1">
    <location>
        <begin position="94"/>
        <end position="104"/>
    </location>
</feature>
<feature type="compositionally biased region" description="Gly residues" evidence="1">
    <location>
        <begin position="1"/>
        <end position="12"/>
    </location>
</feature>
<dbReference type="PANTHER" id="PTHR46599:SF3">
    <property type="entry name" value="PIGGYBAC TRANSPOSABLE ELEMENT-DERIVED PROTEIN 4"/>
    <property type="match status" value="1"/>
</dbReference>
<dbReference type="InterPro" id="IPR029526">
    <property type="entry name" value="PGBD"/>
</dbReference>
<evidence type="ECO:0000256" key="1">
    <source>
        <dbReference type="SAM" id="MobiDB-lite"/>
    </source>
</evidence>
<feature type="compositionally biased region" description="Acidic residues" evidence="1">
    <location>
        <begin position="116"/>
        <end position="139"/>
    </location>
</feature>
<feature type="domain" description="PiggyBac transposable element-derived protein" evidence="2">
    <location>
        <begin position="187"/>
        <end position="268"/>
    </location>
</feature>
<dbReference type="AlphaFoldDB" id="A0AAV7PP03"/>
<feature type="region of interest" description="Disordered" evidence="1">
    <location>
        <begin position="1"/>
        <end position="52"/>
    </location>
</feature>
<name>A0AAV7PP03_PLEWA</name>
<protein>
    <recommendedName>
        <fullName evidence="2">PiggyBac transposable element-derived protein domain-containing protein</fullName>
    </recommendedName>
</protein>